<dbReference type="SUPFAM" id="SSF53649">
    <property type="entry name" value="Alkaline phosphatase-like"/>
    <property type="match status" value="1"/>
</dbReference>
<protein>
    <submittedName>
        <fullName evidence="8">Iduronate 2-sulfatase</fullName>
    </submittedName>
</protein>
<keyword evidence="5" id="KW-0378">Hydrolase</keyword>
<reference evidence="8" key="2">
    <citation type="submission" date="2023-04" db="EMBL/GenBank/DDBJ databases">
        <authorList>
            <person name="Bu L."/>
            <person name="Lu L."/>
            <person name="Laidemitt M.R."/>
            <person name="Zhang S.M."/>
            <person name="Mutuku M."/>
            <person name="Mkoji G."/>
            <person name="Steinauer M."/>
            <person name="Loker E.S."/>
        </authorList>
    </citation>
    <scope>NUCLEOTIDE SEQUENCE</scope>
    <source>
        <strain evidence="8">KasaAsao</strain>
        <tissue evidence="8">Whole Snail</tissue>
    </source>
</reference>
<organism evidence="8 9">
    <name type="scientific">Biomphalaria pfeifferi</name>
    <name type="common">Bloodfluke planorb</name>
    <name type="synonym">Freshwater snail</name>
    <dbReference type="NCBI Taxonomy" id="112525"/>
    <lineage>
        <taxon>Eukaryota</taxon>
        <taxon>Metazoa</taxon>
        <taxon>Spiralia</taxon>
        <taxon>Lophotrochozoa</taxon>
        <taxon>Mollusca</taxon>
        <taxon>Gastropoda</taxon>
        <taxon>Heterobranchia</taxon>
        <taxon>Euthyneura</taxon>
        <taxon>Panpulmonata</taxon>
        <taxon>Hygrophila</taxon>
        <taxon>Lymnaeoidea</taxon>
        <taxon>Planorbidae</taxon>
        <taxon>Biomphalaria</taxon>
    </lineage>
</organism>
<dbReference type="InterPro" id="IPR035874">
    <property type="entry name" value="IDS"/>
</dbReference>
<dbReference type="PROSITE" id="PS00149">
    <property type="entry name" value="SULFATASE_2"/>
    <property type="match status" value="1"/>
</dbReference>
<dbReference type="Pfam" id="PF00884">
    <property type="entry name" value="Sulfatase"/>
    <property type="match status" value="1"/>
</dbReference>
<evidence type="ECO:0000256" key="5">
    <source>
        <dbReference type="ARBA" id="ARBA00022801"/>
    </source>
</evidence>
<dbReference type="GO" id="GO:0046872">
    <property type="term" value="F:metal ion binding"/>
    <property type="evidence" value="ECO:0007669"/>
    <property type="project" value="UniProtKB-KW"/>
</dbReference>
<comment type="similarity">
    <text evidence="2">Belongs to the sulfatase family.</text>
</comment>
<dbReference type="CDD" id="cd16030">
    <property type="entry name" value="iduronate-2-sulfatase"/>
    <property type="match status" value="1"/>
</dbReference>
<evidence type="ECO:0000259" key="7">
    <source>
        <dbReference type="Pfam" id="PF00884"/>
    </source>
</evidence>
<evidence type="ECO:0000313" key="8">
    <source>
        <dbReference type="EMBL" id="KAK0052989.1"/>
    </source>
</evidence>
<sequence>MNVIIRCVTIVTFLLINLIVFQSFVASSSSILKSKESSKRQNILFVVVDDLRTSLGCYGEPVMKTLNVDNLAQKSVLFEQAYVQQAICGPSRVSFLTSRRPDTTRLYDFYSYWRVHAGNFTTLPQHFKENGYVTQSVGKVFHPGLASNFSDDSPYSWTNTPYHPSTEKYKMAKVCPNADGSLGVNIVCPVDVNKMPEGTLPDIQIADFVVEFLGNMSKSEQPFFLAIGFQKPHIPLKYPQEFLKLYPLSEIQPAKHNTYPERLPLVAWNPWTDLRERDDVKKLNVSFPFGPLPSDYQLLVRQSYYAATTYVDVQLGRVLSALEENGLAENTVITFIGDHGWSLGEHQEWSKYSLYDVATRVPLLVYIPNMTHTRLDDREKLFDFIDPLHDNKNQEIMQGPETDINELSLLFMPRNKVPAEHLNLIKNSTIQKRHYEESIRYQNGYRTSALVEMVDLFPTLADIAGLPTVPLCPPQPFSKLLCTEGASFLPLIKNITGSDNKNLLPKAMRQDVMKYETTLAQQCDERFATVTSEPVWKKAIFSQYPRPSVLPRDDSDKPHLKDIRIMGYSMWTQDFHYTEWVSFIPANYTILWEDLYGVELYIRALDPDEINNMALFARCASLVKALSRQLHQGWRDAVPH</sequence>
<dbReference type="PANTHER" id="PTHR45953:SF1">
    <property type="entry name" value="IDURONATE 2-SULFATASE"/>
    <property type="match status" value="1"/>
</dbReference>
<dbReference type="EMBL" id="JASAOG010000090">
    <property type="protein sequence ID" value="KAK0052989.1"/>
    <property type="molecule type" value="Genomic_DNA"/>
</dbReference>
<evidence type="ECO:0000256" key="1">
    <source>
        <dbReference type="ARBA" id="ARBA00001913"/>
    </source>
</evidence>
<reference evidence="8" key="1">
    <citation type="journal article" date="2023" name="PLoS Negl. Trop. Dis.">
        <title>A genome sequence for Biomphalaria pfeifferi, the major vector snail for the human-infecting parasite Schistosoma mansoni.</title>
        <authorList>
            <person name="Bu L."/>
            <person name="Lu L."/>
            <person name="Laidemitt M.R."/>
            <person name="Zhang S.M."/>
            <person name="Mutuku M."/>
            <person name="Mkoji G."/>
            <person name="Steinauer M."/>
            <person name="Loker E.S."/>
        </authorList>
    </citation>
    <scope>NUCLEOTIDE SEQUENCE</scope>
    <source>
        <strain evidence="8">KasaAsao</strain>
    </source>
</reference>
<evidence type="ECO:0000256" key="2">
    <source>
        <dbReference type="ARBA" id="ARBA00008779"/>
    </source>
</evidence>
<evidence type="ECO:0000256" key="3">
    <source>
        <dbReference type="ARBA" id="ARBA00022723"/>
    </source>
</evidence>
<dbReference type="GO" id="GO:0004423">
    <property type="term" value="F:iduronate-2-sulfatase activity"/>
    <property type="evidence" value="ECO:0007669"/>
    <property type="project" value="InterPro"/>
</dbReference>
<dbReference type="AlphaFoldDB" id="A0AAD8BFW7"/>
<dbReference type="InterPro" id="IPR017850">
    <property type="entry name" value="Alkaline_phosphatase_core_sf"/>
</dbReference>
<dbReference type="InterPro" id="IPR024607">
    <property type="entry name" value="Sulfatase_CS"/>
</dbReference>
<evidence type="ECO:0000256" key="4">
    <source>
        <dbReference type="ARBA" id="ARBA00022729"/>
    </source>
</evidence>
<dbReference type="PANTHER" id="PTHR45953">
    <property type="entry name" value="IDURONATE 2-SULFATASE"/>
    <property type="match status" value="1"/>
</dbReference>
<keyword evidence="3" id="KW-0479">Metal-binding</keyword>
<feature type="domain" description="Sulfatase N-terminal" evidence="7">
    <location>
        <begin position="41"/>
        <end position="374"/>
    </location>
</feature>
<comment type="cofactor">
    <cofactor evidence="1">
        <name>Ca(2+)</name>
        <dbReference type="ChEBI" id="CHEBI:29108"/>
    </cofactor>
</comment>
<dbReference type="GO" id="GO:0005737">
    <property type="term" value="C:cytoplasm"/>
    <property type="evidence" value="ECO:0007669"/>
    <property type="project" value="TreeGrafter"/>
</dbReference>
<name>A0AAD8BFW7_BIOPF</name>
<dbReference type="InterPro" id="IPR000917">
    <property type="entry name" value="Sulfatase_N"/>
</dbReference>
<keyword evidence="4" id="KW-0732">Signal</keyword>
<evidence type="ECO:0000313" key="9">
    <source>
        <dbReference type="Proteomes" id="UP001233172"/>
    </source>
</evidence>
<keyword evidence="9" id="KW-1185">Reference proteome</keyword>
<dbReference type="Proteomes" id="UP001233172">
    <property type="component" value="Unassembled WGS sequence"/>
</dbReference>
<comment type="caution">
    <text evidence="8">The sequence shown here is derived from an EMBL/GenBank/DDBJ whole genome shotgun (WGS) entry which is preliminary data.</text>
</comment>
<accession>A0AAD8BFW7</accession>
<keyword evidence="6" id="KW-0106">Calcium</keyword>
<gene>
    <name evidence="8" type="ORF">Bpfe_017606</name>
</gene>
<proteinExistence type="inferred from homology"/>
<evidence type="ECO:0000256" key="6">
    <source>
        <dbReference type="ARBA" id="ARBA00022837"/>
    </source>
</evidence>
<dbReference type="Gene3D" id="3.40.720.10">
    <property type="entry name" value="Alkaline Phosphatase, subunit A"/>
    <property type="match status" value="1"/>
</dbReference>